<dbReference type="Proteomes" id="UP000728032">
    <property type="component" value="Unassembled WGS sequence"/>
</dbReference>
<feature type="non-terminal residue" evidence="1">
    <location>
        <position position="1"/>
    </location>
</feature>
<name>A0A7R9MVH2_9ACAR</name>
<evidence type="ECO:0000313" key="1">
    <source>
        <dbReference type="EMBL" id="CAD7666941.1"/>
    </source>
</evidence>
<dbReference type="EMBL" id="OC971493">
    <property type="protein sequence ID" value="CAD7666941.1"/>
    <property type="molecule type" value="Genomic_DNA"/>
</dbReference>
<reference evidence="1" key="1">
    <citation type="submission" date="2020-11" db="EMBL/GenBank/DDBJ databases">
        <authorList>
            <person name="Tran Van P."/>
        </authorList>
    </citation>
    <scope>NUCLEOTIDE SEQUENCE</scope>
</reference>
<dbReference type="EMBL" id="CAJPVJ010056668">
    <property type="protein sequence ID" value="CAG2183739.1"/>
    <property type="molecule type" value="Genomic_DNA"/>
</dbReference>
<accession>A0A7R9MVH2</accession>
<dbReference type="OrthoDB" id="6482300at2759"/>
<gene>
    <name evidence="1" type="ORF">ONB1V03_LOCUS23159</name>
</gene>
<keyword evidence="2" id="KW-1185">Reference proteome</keyword>
<proteinExistence type="predicted"/>
<sequence length="113" mass="13127">HALRCEWSECIQYAELIRLGSRHSPAYTTYCEAIFRYVKSVEDNDESELERAVQLLQVVPSVRVRYFGKSVTFEKSAVMRAEKYVNTKECSVLPDMVSLVTFCKLNLIYYLIS</sequence>
<feature type="non-terminal residue" evidence="1">
    <location>
        <position position="113"/>
    </location>
</feature>
<dbReference type="AlphaFoldDB" id="A0A7R9MVH2"/>
<organism evidence="1">
    <name type="scientific">Oppiella nova</name>
    <dbReference type="NCBI Taxonomy" id="334625"/>
    <lineage>
        <taxon>Eukaryota</taxon>
        <taxon>Metazoa</taxon>
        <taxon>Ecdysozoa</taxon>
        <taxon>Arthropoda</taxon>
        <taxon>Chelicerata</taxon>
        <taxon>Arachnida</taxon>
        <taxon>Acari</taxon>
        <taxon>Acariformes</taxon>
        <taxon>Sarcoptiformes</taxon>
        <taxon>Oribatida</taxon>
        <taxon>Brachypylina</taxon>
        <taxon>Oppioidea</taxon>
        <taxon>Oppiidae</taxon>
        <taxon>Oppiella</taxon>
    </lineage>
</organism>
<evidence type="ECO:0000313" key="2">
    <source>
        <dbReference type="Proteomes" id="UP000728032"/>
    </source>
</evidence>
<protein>
    <submittedName>
        <fullName evidence="1">Uncharacterized protein</fullName>
    </submittedName>
</protein>
<dbReference type="Pfam" id="PF10300">
    <property type="entry name" value="Iml2-TPR_39"/>
    <property type="match status" value="1"/>
</dbReference>
<dbReference type="InterPro" id="IPR019412">
    <property type="entry name" value="IML2/TPR_39"/>
</dbReference>